<accession>A0A6C0LSQ7</accession>
<keyword evidence="1" id="KW-0472">Membrane</keyword>
<protein>
    <submittedName>
        <fullName evidence="2">Uncharacterized protein</fullName>
    </submittedName>
</protein>
<dbReference type="EMBL" id="MN740557">
    <property type="protein sequence ID" value="QHU33453.1"/>
    <property type="molecule type" value="Genomic_DNA"/>
</dbReference>
<reference evidence="2" key="1">
    <citation type="journal article" date="2020" name="Nature">
        <title>Giant virus diversity and host interactions through global metagenomics.</title>
        <authorList>
            <person name="Schulz F."/>
            <person name="Roux S."/>
            <person name="Paez-Espino D."/>
            <person name="Jungbluth S."/>
            <person name="Walsh D.A."/>
            <person name="Denef V.J."/>
            <person name="McMahon K.D."/>
            <person name="Konstantinidis K.T."/>
            <person name="Eloe-Fadrosh E.A."/>
            <person name="Kyrpides N.C."/>
            <person name="Woyke T."/>
        </authorList>
    </citation>
    <scope>NUCLEOTIDE SEQUENCE</scope>
    <source>
        <strain evidence="2">GVMAG-S-1016704-121</strain>
    </source>
</reference>
<dbReference type="AlphaFoldDB" id="A0A6C0LSQ7"/>
<keyword evidence="1" id="KW-0812">Transmembrane</keyword>
<sequence>MAKSSGPWYANLKTNQIVALVSAGIVVTLIVLQVFGFDLWSRFGKSDNFIPSFIDGGGDTDPASLLNVDEELVGNLSESIVAEQPVSYMSPEKITHGDMLLGILSEGYVMAAEEIASSRLETMMNRVMVSGTALPPGQFVNTLDDKLAYAIMKDLGGEASEDATKAAVKKAAKILGDPKLISELPADSVLKQYLVSEAGGEVSEKAFKRIGKNTQKMLLEFGGMKSTSLTGAIGNLAWDAGKTIAVMIAQRKLVGFAQKKAFLIAQKKAMMAAGKRLISMLAKKQFMMAAKFMMSMAMGPIGWALEAIGLIGTLIDLWDPNNENDRLDPKDYNDEVEYLECRAALVAKTNGRPWPPVAQVQKFFPEEYEQAYDDVYFTYQQRAVAHILDNPDQDVGLTAIVMQMTFGIPDRVLEEQILKKVEEIDVPELEHQHAKFSALILEMMRQSPQYRDATMYGHLVRHITENSNRDFENAKAAPFWYFAMSIPTAAYTGAISTEDIPAAKRGITYSNLTIYDIKVTPEREEFGRKCIDVYRAKVPYAEERVRAYEIKEEDIMDDLETALIPEMPDIDEVKERTAEYFRYKRKGIGDNMISQMITKKMGPPTEMSKKKFGFRDEGNVTGGRAKNGAHSNWLAMCCFQQFLLQLAQHPGVNVNLGDAAAAYNEGETSVKLFGVFKWKEKYYRAFAPRPWHEPRFVSLDLRYCNQTETSIFLNKAAARRWNEVFEHQRTAGNVLYQFRGIPPDRVPNAPVAIWSRNYPDVSVGNEVLDDEHPTPLKTRIIKNLTNFERVYKQDGRIYFKKWIDARVVKIMSESDYNKITNNLKDKSKGWGEFLQTESFDPTPVEYETAADTLEAKKFYKIKLAGKQYIFYNGNTTGVNPWLKKVEAVIKKKSDVKEFPAISGIKSYIKGEFKHHLKNRPNGTLLKDDDEGMFDAEVEINEKTYHDLVWVNIIGPPDPKVYKNPDGTPRDIPHIKVGKYTNDLRVGIYKLSVTSYDQKNYGEEEICHFVNYDGNVNPKWEPVAHEGTISEPRMFFLGINRLYQWCTKGMENDDSMMLHAKDGHGRMDTYDDAHISKHYKNRNQDRMIYEVYRVQTKSGVPHAIMNRGSKPYIGFNDWYEESSFTDANYVRHAWQTFHEDTRRCFVKNEDAAKHFCKKYKGENWVRKNTQTDPRDGHSMYQGECRLPRWSLLFSFILGENLIRMANRV</sequence>
<organism evidence="2">
    <name type="scientific">viral metagenome</name>
    <dbReference type="NCBI Taxonomy" id="1070528"/>
    <lineage>
        <taxon>unclassified sequences</taxon>
        <taxon>metagenomes</taxon>
        <taxon>organismal metagenomes</taxon>
    </lineage>
</organism>
<evidence type="ECO:0000313" key="2">
    <source>
        <dbReference type="EMBL" id="QHU33453.1"/>
    </source>
</evidence>
<name>A0A6C0LSQ7_9ZZZZ</name>
<keyword evidence="1" id="KW-1133">Transmembrane helix</keyword>
<feature type="transmembrane region" description="Helical" evidence="1">
    <location>
        <begin position="17"/>
        <end position="40"/>
    </location>
</feature>
<proteinExistence type="predicted"/>
<evidence type="ECO:0000256" key="1">
    <source>
        <dbReference type="SAM" id="Phobius"/>
    </source>
</evidence>